<feature type="domain" description="Lipocalin/cytosolic fatty-acid binding" evidence="2">
    <location>
        <begin position="69"/>
        <end position="169"/>
    </location>
</feature>
<evidence type="ECO:0000259" key="2">
    <source>
        <dbReference type="Pfam" id="PF00061"/>
    </source>
</evidence>
<dbReference type="EMBL" id="OE180288">
    <property type="protein sequence ID" value="CAD7570985.1"/>
    <property type="molecule type" value="Genomic_DNA"/>
</dbReference>
<dbReference type="CDD" id="cd00301">
    <property type="entry name" value="lipocalin_FABP"/>
    <property type="match status" value="1"/>
</dbReference>
<protein>
    <submittedName>
        <fullName evidence="3">(California timema) hypothetical protein</fullName>
    </submittedName>
</protein>
<dbReference type="InterPro" id="IPR000566">
    <property type="entry name" value="Lipocln_cytosolic_FA-bd_dom"/>
</dbReference>
<dbReference type="Gene3D" id="2.40.128.20">
    <property type="match status" value="1"/>
</dbReference>
<name>A0A7R9J1L4_TIMCA</name>
<dbReference type="Pfam" id="PF00061">
    <property type="entry name" value="Lipocalin"/>
    <property type="match status" value="1"/>
</dbReference>
<proteinExistence type="predicted"/>
<accession>A0A7R9J1L4</accession>
<feature type="compositionally biased region" description="Basic and acidic residues" evidence="1">
    <location>
        <begin position="10"/>
        <end position="20"/>
    </location>
</feature>
<reference evidence="3" key="1">
    <citation type="submission" date="2020-11" db="EMBL/GenBank/DDBJ databases">
        <authorList>
            <person name="Tran Van P."/>
        </authorList>
    </citation>
    <scope>NUCLEOTIDE SEQUENCE</scope>
</reference>
<organism evidence="3">
    <name type="scientific">Timema californicum</name>
    <name type="common">California timema</name>
    <name type="synonym">Walking stick</name>
    <dbReference type="NCBI Taxonomy" id="61474"/>
    <lineage>
        <taxon>Eukaryota</taxon>
        <taxon>Metazoa</taxon>
        <taxon>Ecdysozoa</taxon>
        <taxon>Arthropoda</taxon>
        <taxon>Hexapoda</taxon>
        <taxon>Insecta</taxon>
        <taxon>Pterygota</taxon>
        <taxon>Neoptera</taxon>
        <taxon>Polyneoptera</taxon>
        <taxon>Phasmatodea</taxon>
        <taxon>Timematodea</taxon>
        <taxon>Timematoidea</taxon>
        <taxon>Timematidae</taxon>
        <taxon>Timema</taxon>
    </lineage>
</organism>
<dbReference type="AlphaFoldDB" id="A0A7R9J1L4"/>
<evidence type="ECO:0000256" key="1">
    <source>
        <dbReference type="SAM" id="MobiDB-lite"/>
    </source>
</evidence>
<dbReference type="SUPFAM" id="SSF50814">
    <property type="entry name" value="Lipocalins"/>
    <property type="match status" value="1"/>
</dbReference>
<evidence type="ECO:0000313" key="3">
    <source>
        <dbReference type="EMBL" id="CAD7570985.1"/>
    </source>
</evidence>
<feature type="region of interest" description="Disordered" evidence="1">
    <location>
        <begin position="1"/>
        <end position="22"/>
    </location>
</feature>
<gene>
    <name evidence="3" type="ORF">TCMB3V08_LOCUS3672</name>
</gene>
<dbReference type="InterPro" id="IPR012674">
    <property type="entry name" value="Calycin"/>
</dbReference>
<sequence>MSSAQGWAESPRRELTRGGDPEMGWTLWGSEINCQRGMALADRWGSGPPGLGPWGSGPVGQGLTGRAFSGTWYVVRAVRPPPRMQSRCTHVVVTQTRGDDLGLSTRFYSNVISQYSTFSGVLRRVEHSSRNAKFIYTRPGLYSEESARYTIMDTDYTNYAVVSFCASSKRSGIVKSDLD</sequence>